<dbReference type="GO" id="GO:0005524">
    <property type="term" value="F:ATP binding"/>
    <property type="evidence" value="ECO:0007669"/>
    <property type="project" value="UniProtKB-KW"/>
</dbReference>
<dbReference type="EC" id="2.7.2.3" evidence="4 11"/>
<dbReference type="GO" id="GO:0006096">
    <property type="term" value="P:glycolytic process"/>
    <property type="evidence" value="ECO:0007669"/>
    <property type="project" value="InterPro"/>
</dbReference>
<evidence type="ECO:0000256" key="4">
    <source>
        <dbReference type="ARBA" id="ARBA00013061"/>
    </source>
</evidence>
<dbReference type="GO" id="GO:0006094">
    <property type="term" value="P:gluconeogenesis"/>
    <property type="evidence" value="ECO:0007669"/>
    <property type="project" value="TreeGrafter"/>
</dbReference>
<dbReference type="Gene3D" id="3.40.50.1260">
    <property type="entry name" value="Phosphoglycerate kinase, N-terminal domain"/>
    <property type="match status" value="2"/>
</dbReference>
<keyword evidence="5 11" id="KW-0808">Transferase</keyword>
<evidence type="ECO:0000256" key="8">
    <source>
        <dbReference type="ARBA" id="ARBA00022840"/>
    </source>
</evidence>
<evidence type="ECO:0000256" key="7">
    <source>
        <dbReference type="ARBA" id="ARBA00022777"/>
    </source>
</evidence>
<name>A0AAW2H7Y6_9NEOP</name>
<evidence type="ECO:0000256" key="1">
    <source>
        <dbReference type="ARBA" id="ARBA00000642"/>
    </source>
</evidence>
<dbReference type="InterPro" id="IPR001576">
    <property type="entry name" value="Phosphoglycerate_kinase"/>
</dbReference>
<comment type="pathway">
    <text evidence="11">Carbohydrate degradation; glycolysis; pyruvate from D-glyceraldehyde 3-phosphate: step 2/5.</text>
</comment>
<dbReference type="PANTHER" id="PTHR11406">
    <property type="entry name" value="PHOSPHOGLYCERATE KINASE"/>
    <property type="match status" value="1"/>
</dbReference>
<feature type="binding site" evidence="10">
    <location>
        <position position="260"/>
    </location>
    <ligand>
        <name>ATP</name>
        <dbReference type="ChEBI" id="CHEBI:30616"/>
    </ligand>
</feature>
<dbReference type="PROSITE" id="PS00111">
    <property type="entry name" value="PGLYCERATE_KINASE"/>
    <property type="match status" value="1"/>
</dbReference>
<comment type="subunit">
    <text evidence="12">Monomer.</text>
</comment>
<keyword evidence="6" id="KW-0547">Nucleotide-binding</keyword>
<comment type="cofactor">
    <cofactor evidence="2">
        <name>Mg(2+)</name>
        <dbReference type="ChEBI" id="CHEBI:18420"/>
    </cofactor>
</comment>
<protein>
    <recommendedName>
        <fullName evidence="4 11">Phosphoglycerate kinase</fullName>
        <ecNumber evidence="4 11">2.7.2.3</ecNumber>
    </recommendedName>
</protein>
<dbReference type="PANTHER" id="PTHR11406:SF23">
    <property type="entry name" value="PHOSPHOGLYCERATE KINASE 1, CHLOROPLASTIC-RELATED"/>
    <property type="match status" value="1"/>
</dbReference>
<reference evidence="13" key="1">
    <citation type="journal article" date="2024" name="Gigascience">
        <title>Chromosome-level genome of the poultry shaft louse Menopon gallinae provides insight into the host-switching and adaptive evolution of parasitic lice.</title>
        <authorList>
            <person name="Xu Y."/>
            <person name="Ma L."/>
            <person name="Liu S."/>
            <person name="Liang Y."/>
            <person name="Liu Q."/>
            <person name="He Z."/>
            <person name="Tian L."/>
            <person name="Duan Y."/>
            <person name="Cai W."/>
            <person name="Li H."/>
            <person name="Song F."/>
        </authorList>
    </citation>
    <scope>NUCLEOTIDE SEQUENCE</scope>
    <source>
        <strain evidence="13">Cailab_2023a</strain>
    </source>
</reference>
<evidence type="ECO:0000313" key="13">
    <source>
        <dbReference type="EMBL" id="KAL0265811.1"/>
    </source>
</evidence>
<evidence type="ECO:0000256" key="12">
    <source>
        <dbReference type="RuleBase" id="RU000696"/>
    </source>
</evidence>
<dbReference type="Pfam" id="PF00162">
    <property type="entry name" value="PGK"/>
    <property type="match status" value="1"/>
</dbReference>
<proteinExistence type="inferred from homology"/>
<dbReference type="GO" id="GO:0043531">
    <property type="term" value="F:ADP binding"/>
    <property type="evidence" value="ECO:0007669"/>
    <property type="project" value="TreeGrafter"/>
</dbReference>
<dbReference type="InterPro" id="IPR015824">
    <property type="entry name" value="Phosphoglycerate_kinase_N"/>
</dbReference>
<comment type="catalytic activity">
    <reaction evidence="1 11">
        <text>(2R)-3-phosphoglycerate + ATP = (2R)-3-phospho-glyceroyl phosphate + ADP</text>
        <dbReference type="Rhea" id="RHEA:14801"/>
        <dbReference type="ChEBI" id="CHEBI:30616"/>
        <dbReference type="ChEBI" id="CHEBI:57604"/>
        <dbReference type="ChEBI" id="CHEBI:58272"/>
        <dbReference type="ChEBI" id="CHEBI:456216"/>
        <dbReference type="EC" id="2.7.2.3"/>
    </reaction>
</comment>
<accession>A0AAW2H7Y6</accession>
<comment type="caution">
    <text evidence="13">The sequence shown here is derived from an EMBL/GenBank/DDBJ whole genome shotgun (WGS) entry which is preliminary data.</text>
</comment>
<dbReference type="InterPro" id="IPR015911">
    <property type="entry name" value="Phosphoglycerate_kinase_CS"/>
</dbReference>
<dbReference type="EMBL" id="JARGDH010000006">
    <property type="protein sequence ID" value="KAL0265811.1"/>
    <property type="molecule type" value="Genomic_DNA"/>
</dbReference>
<dbReference type="SUPFAM" id="SSF53748">
    <property type="entry name" value="Phosphoglycerate kinase"/>
    <property type="match status" value="1"/>
</dbReference>
<feature type="binding site" evidence="10">
    <location>
        <begin position="320"/>
        <end position="323"/>
    </location>
    <ligand>
        <name>ATP</name>
        <dbReference type="ChEBI" id="CHEBI:30616"/>
    </ligand>
</feature>
<dbReference type="AlphaFoldDB" id="A0AAW2H7Y6"/>
<keyword evidence="7 11" id="KW-0418">Kinase</keyword>
<evidence type="ECO:0000256" key="9">
    <source>
        <dbReference type="ARBA" id="ARBA00022842"/>
    </source>
</evidence>
<evidence type="ECO:0000256" key="10">
    <source>
        <dbReference type="PIRSR" id="PIRSR000724-2"/>
    </source>
</evidence>
<evidence type="ECO:0000256" key="5">
    <source>
        <dbReference type="ARBA" id="ARBA00022679"/>
    </source>
</evidence>
<dbReference type="InterPro" id="IPR036043">
    <property type="entry name" value="Phosphoglycerate_kinase_sf"/>
</dbReference>
<dbReference type="PIRSF" id="PIRSF000724">
    <property type="entry name" value="Pgk"/>
    <property type="match status" value="1"/>
</dbReference>
<keyword evidence="8 10" id="KW-0067">ATP-binding</keyword>
<keyword evidence="9" id="KW-0460">Magnesium</keyword>
<dbReference type="PRINTS" id="PR00477">
    <property type="entry name" value="PHGLYCKINASE"/>
</dbReference>
<gene>
    <name evidence="13" type="ORF">PYX00_011526</name>
</gene>
<organism evidence="13">
    <name type="scientific">Menopon gallinae</name>
    <name type="common">poultry shaft louse</name>
    <dbReference type="NCBI Taxonomy" id="328185"/>
    <lineage>
        <taxon>Eukaryota</taxon>
        <taxon>Metazoa</taxon>
        <taxon>Ecdysozoa</taxon>
        <taxon>Arthropoda</taxon>
        <taxon>Hexapoda</taxon>
        <taxon>Insecta</taxon>
        <taxon>Pterygota</taxon>
        <taxon>Neoptera</taxon>
        <taxon>Paraneoptera</taxon>
        <taxon>Psocodea</taxon>
        <taxon>Troctomorpha</taxon>
        <taxon>Phthiraptera</taxon>
        <taxon>Amblycera</taxon>
        <taxon>Menoponidae</taxon>
        <taxon>Menopon</taxon>
    </lineage>
</organism>
<feature type="binding site" evidence="10">
    <location>
        <position position="291"/>
    </location>
    <ligand>
        <name>ATP</name>
        <dbReference type="ChEBI" id="CHEBI:30616"/>
    </ligand>
</feature>
<sequence>MSISDVDLRGKRVFLRADFNVPILDGVIQDDYKIKVTLPTIQHLLNAGVSKLVIGSHLGRPKGRHLEELSLHPVVCYLNTYVSARFVLKSIGEAVTHDFALAENLRFHREEVDGYGDLFVRHFDLVVVDAFGCIHRKAMSIVGTGLPCVMGLLMKKEIEVAERLGSGIDLCILGGSKVGDKLRLISQLKKRSKHVWIVGAMCFTILKDGYMKSIGSSRYEENAPVREIIGGKPLSLPVDFVVKENGTCRAVNEIQQGQVGVDIGEKTLELLEKDIFASKTIFWNGPPGIFEEQESSKGTMELVRMLMRFCDGGGVCIVGGGDTASAVRKFGDYCALTHVSTGGGSLMTLLEGGSLPGVDAIENK</sequence>
<feature type="binding site" evidence="10">
    <location>
        <position position="181"/>
    </location>
    <ligand>
        <name>ATP</name>
        <dbReference type="ChEBI" id="CHEBI:30616"/>
    </ligand>
</feature>
<dbReference type="GO" id="GO:0005829">
    <property type="term" value="C:cytosol"/>
    <property type="evidence" value="ECO:0007669"/>
    <property type="project" value="TreeGrafter"/>
</dbReference>
<dbReference type="GO" id="GO:0004618">
    <property type="term" value="F:phosphoglycerate kinase activity"/>
    <property type="evidence" value="ECO:0007669"/>
    <property type="project" value="UniProtKB-EC"/>
</dbReference>
<evidence type="ECO:0000256" key="6">
    <source>
        <dbReference type="ARBA" id="ARBA00022741"/>
    </source>
</evidence>
<evidence type="ECO:0000256" key="2">
    <source>
        <dbReference type="ARBA" id="ARBA00001946"/>
    </source>
</evidence>
<evidence type="ECO:0000256" key="11">
    <source>
        <dbReference type="RuleBase" id="RU000532"/>
    </source>
</evidence>
<evidence type="ECO:0000256" key="3">
    <source>
        <dbReference type="ARBA" id="ARBA00008982"/>
    </source>
</evidence>
<comment type="similarity">
    <text evidence="3 11">Belongs to the phosphoglycerate kinase family.</text>
</comment>